<dbReference type="SUPFAM" id="SSF56801">
    <property type="entry name" value="Acetyl-CoA synthetase-like"/>
    <property type="match status" value="1"/>
</dbReference>
<dbReference type="RefSeq" id="WP_092264594.1">
    <property type="nucleotide sequence ID" value="NZ_FNZA01000009.1"/>
</dbReference>
<evidence type="ECO:0000313" key="2">
    <source>
        <dbReference type="EMBL" id="SEJ47751.1"/>
    </source>
</evidence>
<dbReference type="AlphaFoldDB" id="A0A1H6Z2W8"/>
<dbReference type="Proteomes" id="UP000199223">
    <property type="component" value="Unassembled WGS sequence"/>
</dbReference>
<reference evidence="3" key="1">
    <citation type="submission" date="2016-10" db="EMBL/GenBank/DDBJ databases">
        <authorList>
            <person name="Varghese N."/>
            <person name="Submissions S."/>
        </authorList>
    </citation>
    <scope>NUCLEOTIDE SEQUENCE [LARGE SCALE GENOMIC DNA]</scope>
    <source>
        <strain evidence="3">CGMCC 1.10218</strain>
    </source>
</reference>
<name>A0A1H6Z2W8_9DEIO</name>
<sequence length="89" mass="10117">MNLAHFLARTARTHPERPAILHGTELVRTYGGFAERAARLARTLREEYGLRPGDRAALFMTNHPAYYSVFQFVIVRYESFSSLPSGVEC</sequence>
<dbReference type="STRING" id="856736.SAMN04488058_1092"/>
<feature type="domain" description="AMP-dependent synthetase/ligase" evidence="1">
    <location>
        <begin position="8"/>
        <end position="69"/>
    </location>
</feature>
<evidence type="ECO:0000313" key="3">
    <source>
        <dbReference type="Proteomes" id="UP000199223"/>
    </source>
</evidence>
<dbReference type="Gene3D" id="3.40.50.12780">
    <property type="entry name" value="N-terminal domain of ligase-like"/>
    <property type="match status" value="1"/>
</dbReference>
<dbReference type="EMBL" id="FNZA01000009">
    <property type="protein sequence ID" value="SEJ47751.1"/>
    <property type="molecule type" value="Genomic_DNA"/>
</dbReference>
<protein>
    <submittedName>
        <fullName evidence="2">AMP-binding enzyme</fullName>
    </submittedName>
</protein>
<dbReference type="InterPro" id="IPR000873">
    <property type="entry name" value="AMP-dep_synth/lig_dom"/>
</dbReference>
<accession>A0A1H6Z2W8</accession>
<proteinExistence type="predicted"/>
<evidence type="ECO:0000259" key="1">
    <source>
        <dbReference type="Pfam" id="PF00501"/>
    </source>
</evidence>
<keyword evidence="3" id="KW-1185">Reference proteome</keyword>
<dbReference type="Pfam" id="PF00501">
    <property type="entry name" value="AMP-binding"/>
    <property type="match status" value="1"/>
</dbReference>
<dbReference type="InterPro" id="IPR042099">
    <property type="entry name" value="ANL_N_sf"/>
</dbReference>
<dbReference type="OrthoDB" id="9803968at2"/>
<gene>
    <name evidence="2" type="ORF">SAMN04488058_1092</name>
</gene>
<organism evidence="2 3">
    <name type="scientific">Deinococcus reticulitermitis</name>
    <dbReference type="NCBI Taxonomy" id="856736"/>
    <lineage>
        <taxon>Bacteria</taxon>
        <taxon>Thermotogati</taxon>
        <taxon>Deinococcota</taxon>
        <taxon>Deinococci</taxon>
        <taxon>Deinococcales</taxon>
        <taxon>Deinococcaceae</taxon>
        <taxon>Deinococcus</taxon>
    </lineage>
</organism>